<dbReference type="Proteomes" id="UP000014062">
    <property type="component" value="Chromosome"/>
</dbReference>
<dbReference type="AlphaFoldDB" id="A0A7U9HD19"/>
<accession>A0A7U9HD19</accession>
<proteinExistence type="predicted"/>
<reference evidence="2" key="1">
    <citation type="journal article" date="2013" name="Genome Biol. Evol.">
        <title>The genome sequence of Streptomyces lividans 66 reveals a novel tRNA-dependent peptide biosynthetic system within a metal-related genomic island.</title>
        <authorList>
            <person name="Cruz-Morales P."/>
            <person name="Vijgenboom E."/>
            <person name="Iruegas-Bocardo F."/>
            <person name="Girard G."/>
            <person name="Yanez-Guerra L.A."/>
            <person name="Ramos-Aboites H.E."/>
            <person name="Pernodet J.L."/>
            <person name="Anne J."/>
            <person name="van Wezel G.P."/>
            <person name="Barona-Gomez F."/>
        </authorList>
    </citation>
    <scope>NUCLEOTIDE SEQUENCE [LARGE SCALE GENOMIC DNA]</scope>
    <source>
        <strain evidence="2">1326</strain>
    </source>
</reference>
<evidence type="ECO:0000313" key="1">
    <source>
        <dbReference type="EMBL" id="EOY48296.1"/>
    </source>
</evidence>
<protein>
    <submittedName>
        <fullName evidence="1">Uncharacterized protein</fullName>
    </submittedName>
</protein>
<gene>
    <name evidence="1" type="ORF">SLI_3583</name>
</gene>
<name>A0A7U9HD19_STRLI</name>
<organism evidence="1 2">
    <name type="scientific">Streptomyces lividans 1326</name>
    <dbReference type="NCBI Taxonomy" id="1200984"/>
    <lineage>
        <taxon>Bacteria</taxon>
        <taxon>Bacillati</taxon>
        <taxon>Actinomycetota</taxon>
        <taxon>Actinomycetes</taxon>
        <taxon>Kitasatosporales</taxon>
        <taxon>Streptomycetaceae</taxon>
        <taxon>Streptomyces</taxon>
    </lineage>
</organism>
<sequence length="39" mass="4323">MHSSTLQERPRPPDLPKVDCGRCRSPDVSCPCLSLALRT</sequence>
<dbReference type="EMBL" id="CM001889">
    <property type="protein sequence ID" value="EOY48296.1"/>
    <property type="molecule type" value="Genomic_DNA"/>
</dbReference>
<evidence type="ECO:0000313" key="2">
    <source>
        <dbReference type="Proteomes" id="UP000014062"/>
    </source>
</evidence>